<evidence type="ECO:0000313" key="1">
    <source>
        <dbReference type="EMBL" id="KNC73726.1"/>
    </source>
</evidence>
<dbReference type="GeneID" id="25914220"/>
<dbReference type="AlphaFoldDB" id="A0A0L0FB49"/>
<feature type="non-terminal residue" evidence="1">
    <location>
        <position position="1"/>
    </location>
</feature>
<sequence>PVLCAAGDDCVGRAGVDSTGHSGSAVAAVGSVKEYHLQQLASLRYVLRRMADHDHRGYQTHSQYYNPTGGTPYGWAIGREVQGRCQRECAGDSHVAGYSADRIGIHYVLTVHEFP</sequence>
<proteinExistence type="predicted"/>
<feature type="non-terminal residue" evidence="1">
    <location>
        <position position="115"/>
    </location>
</feature>
<gene>
    <name evidence="1" type="ORF">SARC_13716</name>
</gene>
<organism evidence="1 2">
    <name type="scientific">Sphaeroforma arctica JP610</name>
    <dbReference type="NCBI Taxonomy" id="667725"/>
    <lineage>
        <taxon>Eukaryota</taxon>
        <taxon>Ichthyosporea</taxon>
        <taxon>Ichthyophonida</taxon>
        <taxon>Sphaeroforma</taxon>
    </lineage>
</organism>
<accession>A0A0L0FB49</accession>
<reference evidence="1 2" key="1">
    <citation type="submission" date="2011-02" db="EMBL/GenBank/DDBJ databases">
        <title>The Genome Sequence of Sphaeroforma arctica JP610.</title>
        <authorList>
            <consortium name="The Broad Institute Genome Sequencing Platform"/>
            <person name="Russ C."/>
            <person name="Cuomo C."/>
            <person name="Young S.K."/>
            <person name="Zeng Q."/>
            <person name="Gargeya S."/>
            <person name="Alvarado L."/>
            <person name="Berlin A."/>
            <person name="Chapman S.B."/>
            <person name="Chen Z."/>
            <person name="Freedman E."/>
            <person name="Gellesch M."/>
            <person name="Goldberg J."/>
            <person name="Griggs A."/>
            <person name="Gujja S."/>
            <person name="Heilman E."/>
            <person name="Heiman D."/>
            <person name="Howarth C."/>
            <person name="Mehta T."/>
            <person name="Neiman D."/>
            <person name="Pearson M."/>
            <person name="Roberts A."/>
            <person name="Saif S."/>
            <person name="Shea T."/>
            <person name="Shenoy N."/>
            <person name="Sisk P."/>
            <person name="Stolte C."/>
            <person name="Sykes S."/>
            <person name="White J."/>
            <person name="Yandava C."/>
            <person name="Burger G."/>
            <person name="Gray M.W."/>
            <person name="Holland P.W.H."/>
            <person name="King N."/>
            <person name="Lang F.B.F."/>
            <person name="Roger A.J."/>
            <person name="Ruiz-Trillo I."/>
            <person name="Haas B."/>
            <person name="Nusbaum C."/>
            <person name="Birren B."/>
        </authorList>
    </citation>
    <scope>NUCLEOTIDE SEQUENCE [LARGE SCALE GENOMIC DNA]</scope>
    <source>
        <strain evidence="1 2">JP610</strain>
    </source>
</reference>
<name>A0A0L0FB49_9EUKA</name>
<dbReference type="Proteomes" id="UP000054560">
    <property type="component" value="Unassembled WGS sequence"/>
</dbReference>
<dbReference type="EMBL" id="KQ245234">
    <property type="protein sequence ID" value="KNC73726.1"/>
    <property type="molecule type" value="Genomic_DNA"/>
</dbReference>
<keyword evidence="2" id="KW-1185">Reference proteome</keyword>
<protein>
    <submittedName>
        <fullName evidence="1">Uncharacterized protein</fullName>
    </submittedName>
</protein>
<evidence type="ECO:0000313" key="2">
    <source>
        <dbReference type="Proteomes" id="UP000054560"/>
    </source>
</evidence>
<dbReference type="RefSeq" id="XP_014147628.1">
    <property type="nucleotide sequence ID" value="XM_014292153.1"/>
</dbReference>